<evidence type="ECO:0000313" key="5">
    <source>
        <dbReference type="Proteomes" id="UP000193380"/>
    </source>
</evidence>
<dbReference type="InterPro" id="IPR016093">
    <property type="entry name" value="MIR_motif"/>
</dbReference>
<dbReference type="AlphaFoldDB" id="A0A060XBB5"/>
<dbReference type="SUPFAM" id="SSF100909">
    <property type="entry name" value="IP3 receptor type 1 binding core, domain 2"/>
    <property type="match status" value="1"/>
</dbReference>
<dbReference type="Pfam" id="PF02815">
    <property type="entry name" value="MIR"/>
    <property type="match status" value="1"/>
</dbReference>
<sequence>MLCLQLDSEQVDLRARLRNPQEKVMYTLVSVPDGNDISSIFELDPTTLRGGDSLVPRNSYVRLRHLCTNTWVHSTNHPIDKEEEKPVMLRIGTSALKEDKEAFAIVPVSPAEVRDLDFANDASKVLASIAGKLEKGTITQNERRYIVVILVLSAFFTSSMLAPNPYQNVVPLCCYNSLHSSG</sequence>
<evidence type="ECO:0000256" key="2">
    <source>
        <dbReference type="SAM" id="Phobius"/>
    </source>
</evidence>
<keyword evidence="2" id="KW-0472">Membrane</keyword>
<reference evidence="4" key="1">
    <citation type="journal article" date="2014" name="Nat. Commun.">
        <title>The rainbow trout genome provides novel insights into evolution after whole-genome duplication in vertebrates.</title>
        <authorList>
            <person name="Berthelot C."/>
            <person name="Brunet F."/>
            <person name="Chalopin D."/>
            <person name="Juanchich A."/>
            <person name="Bernard M."/>
            <person name="Noel B."/>
            <person name="Bento P."/>
            <person name="Da Silva C."/>
            <person name="Labadie K."/>
            <person name="Alberti A."/>
            <person name="Aury J.M."/>
            <person name="Louis A."/>
            <person name="Dehais P."/>
            <person name="Bardou P."/>
            <person name="Montfort J."/>
            <person name="Klopp C."/>
            <person name="Cabau C."/>
            <person name="Gaspin C."/>
            <person name="Thorgaard G.H."/>
            <person name="Boussaha M."/>
            <person name="Quillet E."/>
            <person name="Guyomard R."/>
            <person name="Galiana D."/>
            <person name="Bobe J."/>
            <person name="Volff J.N."/>
            <person name="Genet C."/>
            <person name="Wincker P."/>
            <person name="Jaillon O."/>
            <person name="Roest Crollius H."/>
            <person name="Guiguen Y."/>
        </authorList>
    </citation>
    <scope>NUCLEOTIDE SEQUENCE [LARGE SCALE GENOMIC DNA]</scope>
</reference>
<keyword evidence="1" id="KW-0677">Repeat</keyword>
<name>A0A060XBB5_ONCMY</name>
<organism evidence="4 5">
    <name type="scientific">Oncorhynchus mykiss</name>
    <name type="common">Rainbow trout</name>
    <name type="synonym">Salmo gairdneri</name>
    <dbReference type="NCBI Taxonomy" id="8022"/>
    <lineage>
        <taxon>Eukaryota</taxon>
        <taxon>Metazoa</taxon>
        <taxon>Chordata</taxon>
        <taxon>Craniata</taxon>
        <taxon>Vertebrata</taxon>
        <taxon>Euteleostomi</taxon>
        <taxon>Actinopterygii</taxon>
        <taxon>Neopterygii</taxon>
        <taxon>Teleostei</taxon>
        <taxon>Protacanthopterygii</taxon>
        <taxon>Salmoniformes</taxon>
        <taxon>Salmonidae</taxon>
        <taxon>Salmoninae</taxon>
        <taxon>Oncorhynchus</taxon>
    </lineage>
</organism>
<dbReference type="InterPro" id="IPR015925">
    <property type="entry name" value="Ryanodine_IP3_receptor"/>
</dbReference>
<feature type="domain" description="MIR" evidence="3">
    <location>
        <begin position="52"/>
        <end position="108"/>
    </location>
</feature>
<proteinExistence type="predicted"/>
<accession>A0A060XBB5</accession>
<dbReference type="GO" id="GO:0006816">
    <property type="term" value="P:calcium ion transport"/>
    <property type="evidence" value="ECO:0007669"/>
    <property type="project" value="InterPro"/>
</dbReference>
<protein>
    <recommendedName>
        <fullName evidence="3">MIR domain-containing protein</fullName>
    </recommendedName>
</protein>
<dbReference type="EMBL" id="FR904952">
    <property type="protein sequence ID" value="CDQ74145.1"/>
    <property type="molecule type" value="Genomic_DNA"/>
</dbReference>
<dbReference type="PaxDb" id="8022-A0A060XBB5"/>
<gene>
    <name evidence="4" type="ORF">GSONMT00026675001</name>
</gene>
<dbReference type="Gene3D" id="2.80.10.50">
    <property type="match status" value="1"/>
</dbReference>
<dbReference type="STRING" id="8022.A0A060XBB5"/>
<dbReference type="PANTHER" id="PTHR45816">
    <property type="entry name" value="MIR DOMAIN-CONTAINING PROTEIN"/>
    <property type="match status" value="1"/>
</dbReference>
<evidence type="ECO:0000259" key="3">
    <source>
        <dbReference type="PROSITE" id="PS50919"/>
    </source>
</evidence>
<dbReference type="PROSITE" id="PS50919">
    <property type="entry name" value="MIR"/>
    <property type="match status" value="1"/>
</dbReference>
<keyword evidence="2" id="KW-0812">Transmembrane</keyword>
<dbReference type="InterPro" id="IPR035910">
    <property type="entry name" value="RyR/IP3R_RIH_dom_sf"/>
</dbReference>
<keyword evidence="2" id="KW-1133">Transmembrane helix</keyword>
<evidence type="ECO:0000256" key="1">
    <source>
        <dbReference type="ARBA" id="ARBA00022737"/>
    </source>
</evidence>
<dbReference type="Gene3D" id="1.25.10.30">
    <property type="entry name" value="IP3 receptor type 1 binding core, RIH domain"/>
    <property type="match status" value="1"/>
</dbReference>
<reference evidence="4" key="2">
    <citation type="submission" date="2014-03" db="EMBL/GenBank/DDBJ databases">
        <authorList>
            <person name="Genoscope - CEA"/>
        </authorList>
    </citation>
    <scope>NUCLEOTIDE SEQUENCE</scope>
</reference>
<feature type="transmembrane region" description="Helical" evidence="2">
    <location>
        <begin position="145"/>
        <end position="162"/>
    </location>
</feature>
<dbReference type="InterPro" id="IPR036300">
    <property type="entry name" value="MIR_dom_sf"/>
</dbReference>
<dbReference type="PANTHER" id="PTHR45816:SF2">
    <property type="entry name" value="INOSITOL 1,4,5-TRISPHOSPHATE RECEPTOR"/>
    <property type="match status" value="1"/>
</dbReference>
<dbReference type="Proteomes" id="UP000193380">
    <property type="component" value="Unassembled WGS sequence"/>
</dbReference>
<dbReference type="SUPFAM" id="SSF82109">
    <property type="entry name" value="MIR domain"/>
    <property type="match status" value="1"/>
</dbReference>
<evidence type="ECO:0000313" key="4">
    <source>
        <dbReference type="EMBL" id="CDQ74145.1"/>
    </source>
</evidence>